<evidence type="ECO:0000256" key="1">
    <source>
        <dbReference type="ARBA" id="ARBA00006594"/>
    </source>
</evidence>
<dbReference type="GO" id="GO:0009007">
    <property type="term" value="F:site-specific DNA-methyltransferase (adenine-specific) activity"/>
    <property type="evidence" value="ECO:0007669"/>
    <property type="project" value="UniProtKB-EC"/>
</dbReference>
<evidence type="ECO:0000256" key="7">
    <source>
        <dbReference type="ARBA" id="ARBA00047942"/>
    </source>
</evidence>
<dbReference type="InterPro" id="IPR011639">
    <property type="entry name" value="MethylTrfase_TaqI-like_dom"/>
</dbReference>
<dbReference type="PANTHER" id="PTHR33841:SF5">
    <property type="entry name" value="DNA METHYLASE (MODIFICATION METHYLASE) (METHYLTRANSFERASE)-RELATED"/>
    <property type="match status" value="1"/>
</dbReference>
<feature type="domain" description="Type II methyltransferase M.TaqI-like" evidence="8">
    <location>
        <begin position="127"/>
        <end position="222"/>
    </location>
</feature>
<evidence type="ECO:0000256" key="2">
    <source>
        <dbReference type="ARBA" id="ARBA00011900"/>
    </source>
</evidence>
<dbReference type="GO" id="GO:0032259">
    <property type="term" value="P:methylation"/>
    <property type="evidence" value="ECO:0007669"/>
    <property type="project" value="UniProtKB-KW"/>
</dbReference>
<dbReference type="RefSeq" id="WP_233918411.1">
    <property type="nucleotide sequence ID" value="NZ_JAJVKS010000031.1"/>
</dbReference>
<dbReference type="PANTHER" id="PTHR33841">
    <property type="entry name" value="DNA METHYLTRANSFERASE YEEA-RELATED"/>
    <property type="match status" value="1"/>
</dbReference>
<comment type="caution">
    <text evidence="9">The sequence shown here is derived from an EMBL/GenBank/DDBJ whole genome shotgun (WGS) entry which is preliminary data.</text>
</comment>
<gene>
    <name evidence="9" type="ORF">LZG35_22330</name>
</gene>
<proteinExistence type="inferred from homology"/>
<accession>A0A9Q3ZF36</accession>
<keyword evidence="3 9" id="KW-0489">Methyltransferase</keyword>
<dbReference type="EC" id="2.1.1.72" evidence="2"/>
<evidence type="ECO:0000256" key="3">
    <source>
        <dbReference type="ARBA" id="ARBA00022603"/>
    </source>
</evidence>
<dbReference type="GO" id="GO:0009307">
    <property type="term" value="P:DNA restriction-modification system"/>
    <property type="evidence" value="ECO:0007669"/>
    <property type="project" value="UniProtKB-KW"/>
</dbReference>
<dbReference type="InterPro" id="IPR029063">
    <property type="entry name" value="SAM-dependent_MTases_sf"/>
</dbReference>
<protein>
    <recommendedName>
        <fullName evidence="2">site-specific DNA-methyltransferase (adenine-specific)</fullName>
        <ecNumber evidence="2">2.1.1.72</ecNumber>
    </recommendedName>
</protein>
<comment type="similarity">
    <text evidence="1">Belongs to the N(4)/N(6)-methyltransferase family.</text>
</comment>
<evidence type="ECO:0000259" key="8">
    <source>
        <dbReference type="Pfam" id="PF07669"/>
    </source>
</evidence>
<dbReference type="Proteomes" id="UP001107961">
    <property type="component" value="Unassembled WGS sequence"/>
</dbReference>
<dbReference type="AlphaFoldDB" id="A0A9Q3ZF36"/>
<evidence type="ECO:0000256" key="5">
    <source>
        <dbReference type="ARBA" id="ARBA00022691"/>
    </source>
</evidence>
<evidence type="ECO:0000313" key="10">
    <source>
        <dbReference type="Proteomes" id="UP001107961"/>
    </source>
</evidence>
<dbReference type="SUPFAM" id="SSF53335">
    <property type="entry name" value="S-adenosyl-L-methionine-dependent methyltransferases"/>
    <property type="match status" value="1"/>
</dbReference>
<dbReference type="CDD" id="cd02440">
    <property type="entry name" value="AdoMet_MTases"/>
    <property type="match status" value="1"/>
</dbReference>
<evidence type="ECO:0000256" key="6">
    <source>
        <dbReference type="ARBA" id="ARBA00022747"/>
    </source>
</evidence>
<dbReference type="EMBL" id="JAJVKT010000060">
    <property type="protein sequence ID" value="MCE7511380.1"/>
    <property type="molecule type" value="Genomic_DNA"/>
</dbReference>
<dbReference type="PRINTS" id="PR00507">
    <property type="entry name" value="N12N6MTFRASE"/>
</dbReference>
<name>A0A9Q3ZF36_9GAMM</name>
<dbReference type="Gene3D" id="3.40.50.150">
    <property type="entry name" value="Vaccinia Virus protein VP39"/>
    <property type="match status" value="1"/>
</dbReference>
<keyword evidence="5" id="KW-0949">S-adenosyl-L-methionine</keyword>
<comment type="catalytic activity">
    <reaction evidence="7">
        <text>a 2'-deoxyadenosine in DNA + S-adenosyl-L-methionine = an N(6)-methyl-2'-deoxyadenosine in DNA + S-adenosyl-L-homocysteine + H(+)</text>
        <dbReference type="Rhea" id="RHEA:15197"/>
        <dbReference type="Rhea" id="RHEA-COMP:12418"/>
        <dbReference type="Rhea" id="RHEA-COMP:12419"/>
        <dbReference type="ChEBI" id="CHEBI:15378"/>
        <dbReference type="ChEBI" id="CHEBI:57856"/>
        <dbReference type="ChEBI" id="CHEBI:59789"/>
        <dbReference type="ChEBI" id="CHEBI:90615"/>
        <dbReference type="ChEBI" id="CHEBI:90616"/>
        <dbReference type="EC" id="2.1.1.72"/>
    </reaction>
</comment>
<keyword evidence="4" id="KW-0808">Transferase</keyword>
<evidence type="ECO:0000256" key="4">
    <source>
        <dbReference type="ARBA" id="ARBA00022679"/>
    </source>
</evidence>
<evidence type="ECO:0000313" key="9">
    <source>
        <dbReference type="EMBL" id="MCE7511380.1"/>
    </source>
</evidence>
<dbReference type="InterPro" id="IPR050953">
    <property type="entry name" value="N4_N6_ade-DNA_methylase"/>
</dbReference>
<keyword evidence="10" id="KW-1185">Reference proteome</keyword>
<keyword evidence="6" id="KW-0680">Restriction system</keyword>
<dbReference type="Pfam" id="PF07669">
    <property type="entry name" value="Eco57I"/>
    <property type="match status" value="1"/>
</dbReference>
<reference evidence="9" key="1">
    <citation type="submission" date="2022-01" db="EMBL/GenBank/DDBJ databases">
        <authorList>
            <person name="Karlyshev A.V."/>
            <person name="Jaspars M."/>
        </authorList>
    </citation>
    <scope>NUCLEOTIDE SEQUENCE</scope>
    <source>
        <strain evidence="9">AGSA3-2</strain>
    </source>
</reference>
<sequence>MLEEAVLVQTDYLNEKPESERKGLGQYFTGAPVAHYMASMVELVDVSVVRILDAGAGAGILTIAAALRCLELGNSRVHAVLYEIDDGAIAHLEVNMKQLAEQFQKQGGQFTFDIRHEDFVLSRPDRTEPSFHVSSINPPYFKYNSKTSPYAGATADLFKGNPNIYASFMAVVAACLAPGGQMVAIVPRSFTNGLYFKGFRHYLNQSMSLDRLHIFRARDKVFKDLSVLQENVICSYTVRCQAASIEVCTSTGYEDLNQAETQSYPAGLLIDTSNEHEIIRIPESVEDADILRKVEGWPSSFQQGGYFISTGPVVEHRTRDYITTVNNEAGSIPLLRMHNVKAFKTVWTGSNKKDARFLLLEGHNKHTSDNQPYVLLKRFSSKDEKRRLVAGVHDPRTIKGNRIALENHLNYIGRADGKLDLAEAYGLAALFNSTFMDKYFRCISGNTQVNATEIRLLKLPARDVIRQLGSAFLEGVEEEQKYIDGVVNFYLELKESDGA</sequence>
<organism evidence="9 10">
    <name type="scientific">Alloalcanivorax xenomutans</name>
    <dbReference type="NCBI Taxonomy" id="1094342"/>
    <lineage>
        <taxon>Bacteria</taxon>
        <taxon>Pseudomonadati</taxon>
        <taxon>Pseudomonadota</taxon>
        <taxon>Gammaproteobacteria</taxon>
        <taxon>Oceanospirillales</taxon>
        <taxon>Alcanivoracaceae</taxon>
        <taxon>Alloalcanivorax</taxon>
    </lineage>
</organism>